<feature type="transmembrane region" description="Helical" evidence="6">
    <location>
        <begin position="243"/>
        <end position="267"/>
    </location>
</feature>
<reference evidence="8" key="2">
    <citation type="submission" date="2023-07" db="EMBL/GenBank/DDBJ databases">
        <authorList>
            <person name="Sun H."/>
        </authorList>
    </citation>
    <scope>NUCLEOTIDE SEQUENCE</scope>
    <source>
        <strain evidence="8">05753</strain>
    </source>
</reference>
<reference evidence="8" key="1">
    <citation type="journal article" date="2015" name="Int. J. Syst. Evol. Microbiol.">
        <title>Rhizobium oryzicola sp. nov., potential plant-growth-promoting endophytic bacteria isolated from rice roots.</title>
        <authorList>
            <person name="Zhang X.X."/>
            <person name="Gao J.S."/>
            <person name="Cao Y.H."/>
            <person name="Sheirdil R.A."/>
            <person name="Wang X.C."/>
            <person name="Zhang L."/>
        </authorList>
    </citation>
    <scope>NUCLEOTIDE SEQUENCE</scope>
    <source>
        <strain evidence="8">05753</strain>
    </source>
</reference>
<feature type="transmembrane region" description="Helical" evidence="6">
    <location>
        <begin position="352"/>
        <end position="377"/>
    </location>
</feature>
<dbReference type="PROSITE" id="PS50928">
    <property type="entry name" value="ABC_TM1"/>
    <property type="match status" value="1"/>
</dbReference>
<feature type="transmembrane region" description="Helical" evidence="6">
    <location>
        <begin position="299"/>
        <end position="319"/>
    </location>
</feature>
<organism evidence="8 9">
    <name type="scientific">Rhizobium oryzicola</name>
    <dbReference type="NCBI Taxonomy" id="1232668"/>
    <lineage>
        <taxon>Bacteria</taxon>
        <taxon>Pseudomonadati</taxon>
        <taxon>Pseudomonadota</taxon>
        <taxon>Alphaproteobacteria</taxon>
        <taxon>Hyphomicrobiales</taxon>
        <taxon>Rhizobiaceae</taxon>
        <taxon>Rhizobium/Agrobacterium group</taxon>
        <taxon>Rhizobium</taxon>
    </lineage>
</organism>
<evidence type="ECO:0000256" key="2">
    <source>
        <dbReference type="ARBA" id="ARBA00022448"/>
    </source>
</evidence>
<keyword evidence="5 6" id="KW-0472">Membrane</keyword>
<evidence type="ECO:0000259" key="7">
    <source>
        <dbReference type="PROSITE" id="PS50928"/>
    </source>
</evidence>
<comment type="caution">
    <text evidence="8">The sequence shown here is derived from an EMBL/GenBank/DDBJ whole genome shotgun (WGS) entry which is preliminary data.</text>
</comment>
<dbReference type="Proteomes" id="UP001169006">
    <property type="component" value="Unassembled WGS sequence"/>
</dbReference>
<comment type="subcellular location">
    <subcellularLocation>
        <location evidence="1 6">Cell membrane</location>
        <topology evidence="1 6">Multi-pass membrane protein</topology>
    </subcellularLocation>
</comment>
<sequence>MSIKPQADAVQLVLAALIAFALALPFATLKPNRIVPGQPLFLLDGPPFWARALVILALIALATVTWLGCRPSLRIVVTATALMAVILALGSTAGHLPPSNAYARLSPAAGFWLLTGALGLGIADGFARLKPSPLAGLMAVLAAVLILAGLFSSGWLSGISILREYQGRSDVFWREAVQHVWLAIGSLAAAIIIGIPFGLLCHRRPRLKAVALNGLNIVQTIPSIALFGILIGPMAWIGSHVPGASALGIAGIGAAPAFVALLLYSLLPMVANTLSGLAAVPRDLIEAARGMGMTDRQRLWKVEVPLALPVLLAAVRIVLVQNIGLATVAALIGGGGFGVFVFQGLGQNAADLILLGALPTVGLAFVAAVIMDALIAWSAPRKGRGSIA</sequence>
<keyword evidence="9" id="KW-1185">Reference proteome</keyword>
<feature type="transmembrane region" description="Helical" evidence="6">
    <location>
        <begin position="12"/>
        <end position="28"/>
    </location>
</feature>
<evidence type="ECO:0000313" key="9">
    <source>
        <dbReference type="Proteomes" id="UP001169006"/>
    </source>
</evidence>
<accession>A0ABT8SPR6</accession>
<dbReference type="PANTHER" id="PTHR30177:SF30">
    <property type="entry name" value="GLYCINE BETAINE UPTAKE SYSTEM PERMEASE PROTEIN YEHY"/>
    <property type="match status" value="1"/>
</dbReference>
<dbReference type="Gene3D" id="1.10.3720.10">
    <property type="entry name" value="MetI-like"/>
    <property type="match status" value="1"/>
</dbReference>
<feature type="transmembrane region" description="Helical" evidence="6">
    <location>
        <begin position="108"/>
        <end position="127"/>
    </location>
</feature>
<feature type="transmembrane region" description="Helical" evidence="6">
    <location>
        <begin position="48"/>
        <end position="68"/>
    </location>
</feature>
<dbReference type="Pfam" id="PF00528">
    <property type="entry name" value="BPD_transp_1"/>
    <property type="match status" value="1"/>
</dbReference>
<feature type="transmembrane region" description="Helical" evidence="6">
    <location>
        <begin position="325"/>
        <end position="345"/>
    </location>
</feature>
<evidence type="ECO:0000256" key="5">
    <source>
        <dbReference type="ARBA" id="ARBA00023136"/>
    </source>
</evidence>
<dbReference type="InterPro" id="IPR000515">
    <property type="entry name" value="MetI-like"/>
</dbReference>
<feature type="transmembrane region" description="Helical" evidence="6">
    <location>
        <begin position="212"/>
        <end position="237"/>
    </location>
</feature>
<name>A0ABT8SPR6_9HYPH</name>
<evidence type="ECO:0000256" key="4">
    <source>
        <dbReference type="ARBA" id="ARBA00022989"/>
    </source>
</evidence>
<comment type="similarity">
    <text evidence="6">Belongs to the binding-protein-dependent transport system permease family.</text>
</comment>
<gene>
    <name evidence="8" type="ORF">Q2T52_00245</name>
</gene>
<proteinExistence type="inferred from homology"/>
<evidence type="ECO:0000256" key="3">
    <source>
        <dbReference type="ARBA" id="ARBA00022692"/>
    </source>
</evidence>
<dbReference type="PANTHER" id="PTHR30177">
    <property type="entry name" value="GLYCINE BETAINE/L-PROLINE TRANSPORT SYSTEM PERMEASE PROTEIN PROW"/>
    <property type="match status" value="1"/>
</dbReference>
<keyword evidence="4 6" id="KW-1133">Transmembrane helix</keyword>
<feature type="transmembrane region" description="Helical" evidence="6">
    <location>
        <begin position="75"/>
        <end position="96"/>
    </location>
</feature>
<feature type="transmembrane region" description="Helical" evidence="6">
    <location>
        <begin position="134"/>
        <end position="156"/>
    </location>
</feature>
<feature type="domain" description="ABC transmembrane type-1" evidence="7">
    <location>
        <begin position="176"/>
        <end position="376"/>
    </location>
</feature>
<evidence type="ECO:0000256" key="1">
    <source>
        <dbReference type="ARBA" id="ARBA00004651"/>
    </source>
</evidence>
<evidence type="ECO:0000313" key="8">
    <source>
        <dbReference type="EMBL" id="MDO1580515.1"/>
    </source>
</evidence>
<dbReference type="SUPFAM" id="SSF161098">
    <property type="entry name" value="MetI-like"/>
    <property type="match status" value="1"/>
</dbReference>
<dbReference type="InterPro" id="IPR051204">
    <property type="entry name" value="ABC_transp_perm/SBD"/>
</dbReference>
<protein>
    <submittedName>
        <fullName evidence="8">ABC transporter permease</fullName>
    </submittedName>
</protein>
<dbReference type="InterPro" id="IPR035906">
    <property type="entry name" value="MetI-like_sf"/>
</dbReference>
<dbReference type="RefSeq" id="WP_302074679.1">
    <property type="nucleotide sequence ID" value="NZ_JAUKWQ010000001.1"/>
</dbReference>
<evidence type="ECO:0000256" key="6">
    <source>
        <dbReference type="RuleBase" id="RU363032"/>
    </source>
</evidence>
<dbReference type="EMBL" id="JAUKWQ010000001">
    <property type="protein sequence ID" value="MDO1580515.1"/>
    <property type="molecule type" value="Genomic_DNA"/>
</dbReference>
<keyword evidence="3 6" id="KW-0812">Transmembrane</keyword>
<keyword evidence="2 6" id="KW-0813">Transport</keyword>
<feature type="transmembrane region" description="Helical" evidence="6">
    <location>
        <begin position="176"/>
        <end position="200"/>
    </location>
</feature>
<dbReference type="CDD" id="cd06261">
    <property type="entry name" value="TM_PBP2"/>
    <property type="match status" value="1"/>
</dbReference>